<dbReference type="NCBIfam" id="TIGR03444">
    <property type="entry name" value="EgtA_Cys_ligase"/>
    <property type="match status" value="1"/>
</dbReference>
<dbReference type="GO" id="GO:0004357">
    <property type="term" value="F:glutamate-cysteine ligase activity"/>
    <property type="evidence" value="ECO:0007669"/>
    <property type="project" value="UniProtKB-UniRule"/>
</dbReference>
<dbReference type="HAMAP" id="MF_02034">
    <property type="entry name" value="EgtA"/>
    <property type="match status" value="1"/>
</dbReference>
<evidence type="ECO:0000256" key="2">
    <source>
        <dbReference type="ARBA" id="ARBA00022741"/>
    </source>
</evidence>
<dbReference type="GO" id="GO:0005524">
    <property type="term" value="F:ATP binding"/>
    <property type="evidence" value="ECO:0007669"/>
    <property type="project" value="UniProtKB-UniRule"/>
</dbReference>
<keyword evidence="9" id="KW-1185">Reference proteome</keyword>
<comment type="pathway">
    <text evidence="5">Amino-acid biosynthesis; ergothioneine biosynthesis.</text>
</comment>
<keyword evidence="2 5" id="KW-0547">Nucleotide-binding</keyword>
<comment type="similarity">
    <text evidence="5 6">Belongs to the glutamate--cysteine ligase type 2 family. EgtA subfamily.</text>
</comment>
<dbReference type="InterPro" id="IPR017809">
    <property type="entry name" value="EgtA_Actinobacteria"/>
</dbReference>
<reference evidence="7" key="3">
    <citation type="submission" date="2023-08" db="EMBL/GenBank/DDBJ databases">
        <authorList>
            <person name="Sun Q."/>
            <person name="Ohkuma M."/>
        </authorList>
    </citation>
    <scope>NUCLEOTIDE SEQUENCE</scope>
    <source>
        <strain evidence="7">JCM 4205</strain>
    </source>
</reference>
<dbReference type="Pfam" id="PF04107">
    <property type="entry name" value="GCS2"/>
    <property type="match status" value="1"/>
</dbReference>
<dbReference type="GeneID" id="95458130"/>
<dbReference type="AlphaFoldDB" id="A0AAV4KS43"/>
<dbReference type="InterPro" id="IPR035434">
    <property type="entry name" value="GCL_bact_plant"/>
</dbReference>
<evidence type="ECO:0000256" key="1">
    <source>
        <dbReference type="ARBA" id="ARBA00022598"/>
    </source>
</evidence>
<reference evidence="8 9" key="2">
    <citation type="submission" date="2017-09" db="EMBL/GenBank/DDBJ databases">
        <authorList>
            <person name="Lee N."/>
            <person name="Cho B.-K."/>
        </authorList>
    </citation>
    <scope>NUCLEOTIDE SEQUENCE [LARGE SCALE GENOMIC DNA]</scope>
    <source>
        <strain evidence="8 9">ATCC 19740</strain>
    </source>
</reference>
<dbReference type="Proteomes" id="UP000326029">
    <property type="component" value="Chromosome"/>
</dbReference>
<evidence type="ECO:0000256" key="3">
    <source>
        <dbReference type="ARBA" id="ARBA00022840"/>
    </source>
</evidence>
<comment type="catalytic activity">
    <reaction evidence="4 5 6">
        <text>L-cysteine + L-glutamate + ATP = gamma-L-glutamyl-L-cysteine + ADP + phosphate + H(+)</text>
        <dbReference type="Rhea" id="RHEA:13285"/>
        <dbReference type="ChEBI" id="CHEBI:15378"/>
        <dbReference type="ChEBI" id="CHEBI:29985"/>
        <dbReference type="ChEBI" id="CHEBI:30616"/>
        <dbReference type="ChEBI" id="CHEBI:35235"/>
        <dbReference type="ChEBI" id="CHEBI:43474"/>
        <dbReference type="ChEBI" id="CHEBI:58173"/>
        <dbReference type="ChEBI" id="CHEBI:456216"/>
        <dbReference type="EC" id="6.3.2.2"/>
    </reaction>
</comment>
<keyword evidence="3 5" id="KW-0067">ATP-binding</keyword>
<sequence>MSPSGIPRGGPPLTEAEAEELLRCICFKTGPPRTVGVELEWLVHELRDPRLPVRPQRLAAALDTVRALPLVSALTFEPGGQLELSSRPAGSLMECLDSLAADLRAVRGALGPLGLALSGYGVDPWQASRDRVLHEPRYDAMEAALDRTGPAGRAMMCESASVQICLDAGVDGPGPLNYRRRWRLAHLLGAVLVAAFANSPVHGGRRTGWRSTRQALWAELDPLRTLAPRRTPPPPPDGDPRAEWAAHVLDTPVLCVRTDEGPWAVPEGLTFREWLRTGLPRPADADDLRYHMTTLFPPVRPRGHLELRMVDAQPGRDGWMVPAAVTTAVFDDPEAAETVYRAVKPLAERAGDDPAPRNPLWVAAARDGLADPDLHAAARTVFSAALEALPRIGAGEEVRRAVAAFRERYVVPGGSPADTPEAVTS</sequence>
<dbReference type="GO" id="GO:0052699">
    <property type="term" value="P:ergothioneine biosynthetic process"/>
    <property type="evidence" value="ECO:0007669"/>
    <property type="project" value="UniProtKB-UniRule"/>
</dbReference>
<dbReference type="EMBL" id="CP023693">
    <property type="protein sequence ID" value="QEV35997.1"/>
    <property type="molecule type" value="Genomic_DNA"/>
</dbReference>
<dbReference type="GO" id="GO:0006750">
    <property type="term" value="P:glutathione biosynthetic process"/>
    <property type="evidence" value="ECO:0007669"/>
    <property type="project" value="UniProtKB-UniRule"/>
</dbReference>
<dbReference type="InterPro" id="IPR006336">
    <property type="entry name" value="GCS2"/>
</dbReference>
<evidence type="ECO:0000313" key="8">
    <source>
        <dbReference type="EMBL" id="QEV35997.1"/>
    </source>
</evidence>
<name>A0AAV4KS43_9ACTN</name>
<dbReference type="SUPFAM" id="SSF55931">
    <property type="entry name" value="Glutamine synthetase/guanido kinase"/>
    <property type="match status" value="1"/>
</dbReference>
<proteinExistence type="inferred from homology"/>
<dbReference type="Proteomes" id="UP000642014">
    <property type="component" value="Unassembled WGS sequence"/>
</dbReference>
<evidence type="ECO:0000256" key="4">
    <source>
        <dbReference type="ARBA" id="ARBA00048819"/>
    </source>
</evidence>
<evidence type="ECO:0000256" key="5">
    <source>
        <dbReference type="HAMAP-Rule" id="MF_02034"/>
    </source>
</evidence>
<dbReference type="PANTHER" id="PTHR34378:SF1">
    <property type="entry name" value="GLUTAMATE--CYSTEINE LIGASE, CHLOROPLASTIC"/>
    <property type="match status" value="1"/>
</dbReference>
<dbReference type="PANTHER" id="PTHR34378">
    <property type="entry name" value="GLUTAMATE--CYSTEINE LIGASE, CHLOROPLASTIC"/>
    <property type="match status" value="1"/>
</dbReference>
<accession>A0AAV4KS43</accession>
<reference evidence="7 10" key="1">
    <citation type="journal article" date="2014" name="Int. J. Syst. Evol. Microbiol.">
        <title>Complete genome sequence of Corynebacterium casei LMG S-19264T (=DSM 44701T), isolated from a smear-ripened cheese.</title>
        <authorList>
            <consortium name="US DOE Joint Genome Institute (JGI-PGF)"/>
            <person name="Walter F."/>
            <person name="Albersmeier A."/>
            <person name="Kalinowski J."/>
            <person name="Ruckert C."/>
        </authorList>
    </citation>
    <scope>NUCLEOTIDE SEQUENCE [LARGE SCALE GENOMIC DNA]</scope>
    <source>
        <strain evidence="7 10">JCM 4205</strain>
    </source>
</reference>
<dbReference type="EMBL" id="BMSJ01000016">
    <property type="protein sequence ID" value="GGR50193.1"/>
    <property type="molecule type" value="Genomic_DNA"/>
</dbReference>
<protein>
    <recommendedName>
        <fullName evidence="5">Glutamate--cysteine ligase EgtA</fullName>
        <ecNumber evidence="5">6.3.2.2</ecNumber>
    </recommendedName>
    <alternativeName>
        <fullName evidence="5">Gamma-glutamylcysteine synthase</fullName>
        <shortName evidence="5">GCS</shortName>
        <shortName evidence="5">Gamma-ECS</shortName>
    </alternativeName>
</protein>
<dbReference type="PIRSF" id="PIRSF017901">
    <property type="entry name" value="GCL"/>
    <property type="match status" value="1"/>
</dbReference>
<evidence type="ECO:0000256" key="6">
    <source>
        <dbReference type="PIRNR" id="PIRNR017901"/>
    </source>
</evidence>
<dbReference type="RefSeq" id="WP_062759808.1">
    <property type="nucleotide sequence ID" value="NZ_BMSJ01000016.1"/>
</dbReference>
<comment type="function">
    <text evidence="5">Catalyzes the synthesis of gamma-glutamylcysteine (gamma-GC). This compound is used as substrate for the biosynthesis of the low-molecular thiol compound ergothioneine.</text>
</comment>
<evidence type="ECO:0000313" key="10">
    <source>
        <dbReference type="Proteomes" id="UP000642014"/>
    </source>
</evidence>
<gene>
    <name evidence="5 7" type="primary">egtA</name>
    <name evidence="8" type="ORF">CP977_30685</name>
    <name evidence="7" type="ORF">GCM10010497_62020</name>
</gene>
<organism evidence="7 10">
    <name type="scientific">Streptomyces cinereoruber</name>
    <dbReference type="NCBI Taxonomy" id="67260"/>
    <lineage>
        <taxon>Bacteria</taxon>
        <taxon>Bacillati</taxon>
        <taxon>Actinomycetota</taxon>
        <taxon>Actinomycetes</taxon>
        <taxon>Kitasatosporales</taxon>
        <taxon>Streptomycetaceae</taxon>
        <taxon>Streptomyces</taxon>
    </lineage>
</organism>
<dbReference type="InterPro" id="IPR014746">
    <property type="entry name" value="Gln_synth/guanido_kin_cat_dom"/>
</dbReference>
<evidence type="ECO:0000313" key="9">
    <source>
        <dbReference type="Proteomes" id="UP000326029"/>
    </source>
</evidence>
<dbReference type="Gene3D" id="3.30.590.20">
    <property type="match status" value="1"/>
</dbReference>
<dbReference type="EC" id="6.3.2.2" evidence="5"/>
<keyword evidence="1 5" id="KW-0436">Ligase</keyword>
<evidence type="ECO:0000313" key="7">
    <source>
        <dbReference type="EMBL" id="GGR50193.1"/>
    </source>
</evidence>